<keyword evidence="2" id="KW-1185">Reference proteome</keyword>
<evidence type="ECO:0000313" key="1">
    <source>
        <dbReference type="EMBL" id="CAG8728300.1"/>
    </source>
</evidence>
<proteinExistence type="predicted"/>
<protein>
    <submittedName>
        <fullName evidence="1">10405_t:CDS:1</fullName>
    </submittedName>
</protein>
<dbReference type="Proteomes" id="UP000789525">
    <property type="component" value="Unassembled WGS sequence"/>
</dbReference>
<evidence type="ECO:0000313" key="2">
    <source>
        <dbReference type="Proteomes" id="UP000789525"/>
    </source>
</evidence>
<comment type="caution">
    <text evidence="1">The sequence shown here is derived from an EMBL/GenBank/DDBJ whole genome shotgun (WGS) entry which is preliminary data.</text>
</comment>
<reference evidence="1" key="1">
    <citation type="submission" date="2021-06" db="EMBL/GenBank/DDBJ databases">
        <authorList>
            <person name="Kallberg Y."/>
            <person name="Tangrot J."/>
            <person name="Rosling A."/>
        </authorList>
    </citation>
    <scope>NUCLEOTIDE SEQUENCE</scope>
    <source>
        <strain evidence="1">CL356</strain>
    </source>
</reference>
<name>A0ACA9PWM0_9GLOM</name>
<sequence length="173" mass="19064">MQGRISQQASLIGAVKSLPIEGVQVAHFASRAATLLEKNLDKVREMLKKEASDLCKSAEDTPLPPLRAINHRTPLKDESIISQRLILEHLAHRTFRTHHECSQRSLQTSHRKECSSVSCIQKPVQSSAVAKHPPTSIPKTSGTSSITNIHALMSLFPMPSKKIITNQHALLVS</sequence>
<gene>
    <name evidence="1" type="ORF">ACOLOM_LOCUS11486</name>
</gene>
<organism evidence="1 2">
    <name type="scientific">Acaulospora colombiana</name>
    <dbReference type="NCBI Taxonomy" id="27376"/>
    <lineage>
        <taxon>Eukaryota</taxon>
        <taxon>Fungi</taxon>
        <taxon>Fungi incertae sedis</taxon>
        <taxon>Mucoromycota</taxon>
        <taxon>Glomeromycotina</taxon>
        <taxon>Glomeromycetes</taxon>
        <taxon>Diversisporales</taxon>
        <taxon>Acaulosporaceae</taxon>
        <taxon>Acaulospora</taxon>
    </lineage>
</organism>
<dbReference type="EMBL" id="CAJVPT010041614">
    <property type="protein sequence ID" value="CAG8728300.1"/>
    <property type="molecule type" value="Genomic_DNA"/>
</dbReference>
<accession>A0ACA9PWM0</accession>